<sequence>MQNLEITNIRQNNLRTRIEDGFVEKVMKPYRANTAYLQSAEFVQQPGQGLAGLTMEGVFNIPESCYIDDTGHFNAVEYNICYNQLGYVFLGHCIKNGLIPDLASYDEDTFFEKQLSNILIVKIASNYKKPINPKKFYGTYGVKSTTYKSKCIFLSTYCNFYDDNEGKSQGEVMLAILHP</sequence>
<evidence type="ECO:0000256" key="1">
    <source>
        <dbReference type="ARBA" id="ARBA00023098"/>
    </source>
</evidence>
<dbReference type="RefSeq" id="WP_002700400.1">
    <property type="nucleotide sequence ID" value="NZ_AAWS01000031.1"/>
</dbReference>
<dbReference type="EC" id="4.3.2.11" evidence="4"/>
<evidence type="ECO:0000313" key="8">
    <source>
        <dbReference type="EMBL" id="EAY26668.1"/>
    </source>
</evidence>
<keyword evidence="1" id="KW-0443">Lipid metabolism</keyword>
<comment type="caution">
    <text evidence="8">The sequence shown here is derived from an EMBL/GenBank/DDBJ whole genome shotgun (WGS) entry which is preliminary data.</text>
</comment>
<dbReference type="InterPro" id="IPR043064">
    <property type="entry name" value="FcoT_ThioEstase_Rv0098-like_sf"/>
</dbReference>
<evidence type="ECO:0000256" key="3">
    <source>
        <dbReference type="ARBA" id="ARBA00035117"/>
    </source>
</evidence>
<evidence type="ECO:0000256" key="5">
    <source>
        <dbReference type="ARBA" id="ARBA00035169"/>
    </source>
</evidence>
<dbReference type="GO" id="GO:0016829">
    <property type="term" value="F:lyase activity"/>
    <property type="evidence" value="ECO:0007669"/>
    <property type="project" value="UniProtKB-KW"/>
</dbReference>
<dbReference type="Proteomes" id="UP000004095">
    <property type="component" value="Unassembled WGS sequence"/>
</dbReference>
<reference evidence="8 9" key="1">
    <citation type="submission" date="2007-01" db="EMBL/GenBank/DDBJ databases">
        <authorList>
            <person name="Haygood M."/>
            <person name="Podell S."/>
            <person name="Anderson C."/>
            <person name="Hopkinson B."/>
            <person name="Roe K."/>
            <person name="Barbeau K."/>
            <person name="Gaasterland T."/>
            <person name="Ferriera S."/>
            <person name="Johnson J."/>
            <person name="Kravitz S."/>
            <person name="Beeson K."/>
            <person name="Sutton G."/>
            <person name="Rogers Y.-H."/>
            <person name="Friedman R."/>
            <person name="Frazier M."/>
            <person name="Venter J.C."/>
        </authorList>
    </citation>
    <scope>NUCLEOTIDE SEQUENCE [LARGE SCALE GENOMIC DNA]</scope>
    <source>
        <strain evidence="8 9">ATCC 23134</strain>
    </source>
</reference>
<organism evidence="8 9">
    <name type="scientific">Microscilla marina ATCC 23134</name>
    <dbReference type="NCBI Taxonomy" id="313606"/>
    <lineage>
        <taxon>Bacteria</taxon>
        <taxon>Pseudomonadati</taxon>
        <taxon>Bacteroidota</taxon>
        <taxon>Cytophagia</taxon>
        <taxon>Cytophagales</taxon>
        <taxon>Microscillaceae</taxon>
        <taxon>Microscilla</taxon>
    </lineage>
</organism>
<evidence type="ECO:0000256" key="6">
    <source>
        <dbReference type="ARBA" id="ARBA00035448"/>
    </source>
</evidence>
<comment type="catalytic activity">
    <reaction evidence="7">
        <text>a (3R)-3-[(carboxymethyl)amino]fatty acid + holo-[ACP] + H(+) = a (2E)-enoyl-[ACP] + glycine + H2O</text>
        <dbReference type="Rhea" id="RHEA:74923"/>
        <dbReference type="Rhea" id="RHEA-COMP:9685"/>
        <dbReference type="Rhea" id="RHEA-COMP:9925"/>
        <dbReference type="ChEBI" id="CHEBI:15377"/>
        <dbReference type="ChEBI" id="CHEBI:15378"/>
        <dbReference type="ChEBI" id="CHEBI:57305"/>
        <dbReference type="ChEBI" id="CHEBI:64479"/>
        <dbReference type="ChEBI" id="CHEBI:78784"/>
        <dbReference type="ChEBI" id="CHEBI:193080"/>
        <dbReference type="EC" id="4.3.2.11"/>
    </reaction>
    <physiologicalReaction direction="right-to-left" evidence="7">
        <dbReference type="Rhea" id="RHEA:74925"/>
    </physiologicalReaction>
</comment>
<dbReference type="GO" id="GO:0006629">
    <property type="term" value="P:lipid metabolic process"/>
    <property type="evidence" value="ECO:0007669"/>
    <property type="project" value="UniProtKB-KW"/>
</dbReference>
<dbReference type="AlphaFoldDB" id="A1ZSC0"/>
<proteinExistence type="inferred from homology"/>
<comment type="similarity">
    <text evidence="3">Belongs to the FcoT family.</text>
</comment>
<evidence type="ECO:0000256" key="4">
    <source>
        <dbReference type="ARBA" id="ARBA00035127"/>
    </source>
</evidence>
<keyword evidence="9" id="KW-1185">Reference proteome</keyword>
<dbReference type="EMBL" id="AAWS01000031">
    <property type="protein sequence ID" value="EAY26668.1"/>
    <property type="molecule type" value="Genomic_DNA"/>
</dbReference>
<protein>
    <recommendedName>
        <fullName evidence="5">(2E)-enoyl-[ACP] glycyltransferase</fullName>
        <ecNumber evidence="4">4.3.2.11</ecNumber>
    </recommendedName>
    <alternativeName>
        <fullName evidence="6">(2E)-unsaturated fatty acyl-[ACP] glycyltransferase</fullName>
    </alternativeName>
</protein>
<evidence type="ECO:0000256" key="7">
    <source>
        <dbReference type="ARBA" id="ARBA00048742"/>
    </source>
</evidence>
<dbReference type="eggNOG" id="ENOG5032SAE">
    <property type="taxonomic scope" value="Bacteria"/>
</dbReference>
<dbReference type="InterPro" id="IPR022598">
    <property type="entry name" value="FcoT_ThioEstase"/>
</dbReference>
<dbReference type="Pfam" id="PF10862">
    <property type="entry name" value="FcoT"/>
    <property type="match status" value="1"/>
</dbReference>
<evidence type="ECO:0000313" key="9">
    <source>
        <dbReference type="Proteomes" id="UP000004095"/>
    </source>
</evidence>
<keyword evidence="2" id="KW-0456">Lyase</keyword>
<dbReference type="Gene3D" id="3.10.129.30">
    <property type="entry name" value="Rv0098, thioesterase-like hot dog domain"/>
    <property type="match status" value="1"/>
</dbReference>
<accession>A1ZSC0</accession>
<evidence type="ECO:0000256" key="2">
    <source>
        <dbReference type="ARBA" id="ARBA00023239"/>
    </source>
</evidence>
<gene>
    <name evidence="8" type="ORF">M23134_02919</name>
</gene>
<name>A1ZSC0_MICM2</name>